<name>A0AAU7XC18_9HYPH</name>
<dbReference type="InterPro" id="IPR011782">
    <property type="entry name" value="Pept_S1C_Do"/>
</dbReference>
<dbReference type="NCBIfam" id="TIGR02037">
    <property type="entry name" value="degP_htrA_DO"/>
    <property type="match status" value="1"/>
</dbReference>
<dbReference type="RefSeq" id="WP_407050666.1">
    <property type="nucleotide sequence ID" value="NZ_CP158568.1"/>
</dbReference>
<dbReference type="GO" id="GO:0004252">
    <property type="term" value="F:serine-type endopeptidase activity"/>
    <property type="evidence" value="ECO:0007669"/>
    <property type="project" value="InterPro"/>
</dbReference>
<evidence type="ECO:0000256" key="11">
    <source>
        <dbReference type="SAM" id="SignalP"/>
    </source>
</evidence>
<dbReference type="SMART" id="SM00228">
    <property type="entry name" value="PDZ"/>
    <property type="match status" value="2"/>
</dbReference>
<evidence type="ECO:0000256" key="7">
    <source>
        <dbReference type="ARBA" id="ARBA00022801"/>
    </source>
</evidence>
<reference evidence="13" key="1">
    <citation type="submission" date="2024-06" db="EMBL/GenBank/DDBJ databases">
        <title>Methylostella associata gen. nov., sp. nov., a novel Ancalomicrobiaceae-affiliated facultatively methylotrophic bacteria that feed on methanotrophs of the genus Methylococcus.</title>
        <authorList>
            <person name="Saltykova V."/>
            <person name="Danilova O.V."/>
            <person name="Oshkin I.Y."/>
            <person name="Belova S.E."/>
            <person name="Pimenov N.V."/>
            <person name="Dedysh S.N."/>
        </authorList>
    </citation>
    <scope>NUCLEOTIDE SEQUENCE</scope>
    <source>
        <strain evidence="13">S20</strain>
    </source>
</reference>
<dbReference type="PROSITE" id="PS50106">
    <property type="entry name" value="PDZ"/>
    <property type="match status" value="2"/>
</dbReference>
<evidence type="ECO:0000256" key="10">
    <source>
        <dbReference type="PIRSR" id="PIRSR611782-2"/>
    </source>
</evidence>
<dbReference type="Gene3D" id="2.40.10.120">
    <property type="match status" value="1"/>
</dbReference>
<keyword evidence="4 11" id="KW-0732">Signal</keyword>
<feature type="chain" id="PRO_5043650042" evidence="11">
    <location>
        <begin position="24"/>
        <end position="467"/>
    </location>
</feature>
<evidence type="ECO:0000256" key="5">
    <source>
        <dbReference type="ARBA" id="ARBA00022737"/>
    </source>
</evidence>
<feature type="signal peptide" evidence="11">
    <location>
        <begin position="1"/>
        <end position="23"/>
    </location>
</feature>
<organism evidence="13">
    <name type="scientific">Methyloraptor flagellatus</name>
    <dbReference type="NCBI Taxonomy" id="3162530"/>
    <lineage>
        <taxon>Bacteria</taxon>
        <taxon>Pseudomonadati</taxon>
        <taxon>Pseudomonadota</taxon>
        <taxon>Alphaproteobacteria</taxon>
        <taxon>Hyphomicrobiales</taxon>
        <taxon>Ancalomicrobiaceae</taxon>
        <taxon>Methyloraptor</taxon>
    </lineage>
</organism>
<dbReference type="SUPFAM" id="SSF50156">
    <property type="entry name" value="PDZ domain-like"/>
    <property type="match status" value="2"/>
</dbReference>
<feature type="binding site" evidence="10">
    <location>
        <position position="140"/>
    </location>
    <ligand>
        <name>substrate</name>
    </ligand>
</feature>
<feature type="active site" description="Charge relay system" evidence="9">
    <location>
        <position position="140"/>
    </location>
</feature>
<feature type="binding site" evidence="10">
    <location>
        <position position="110"/>
    </location>
    <ligand>
        <name>substrate</name>
    </ligand>
</feature>
<dbReference type="Gene3D" id="2.30.42.10">
    <property type="match status" value="2"/>
</dbReference>
<evidence type="ECO:0000256" key="4">
    <source>
        <dbReference type="ARBA" id="ARBA00022729"/>
    </source>
</evidence>
<evidence type="ECO:0000256" key="2">
    <source>
        <dbReference type="ARBA" id="ARBA00010541"/>
    </source>
</evidence>
<keyword evidence="5" id="KW-0677">Repeat</keyword>
<keyword evidence="8" id="KW-0720">Serine protease</keyword>
<evidence type="ECO:0000313" key="13">
    <source>
        <dbReference type="EMBL" id="XBY45573.1"/>
    </source>
</evidence>
<evidence type="ECO:0000256" key="8">
    <source>
        <dbReference type="ARBA" id="ARBA00022825"/>
    </source>
</evidence>
<evidence type="ECO:0000256" key="3">
    <source>
        <dbReference type="ARBA" id="ARBA00022670"/>
    </source>
</evidence>
<dbReference type="GO" id="GO:0042597">
    <property type="term" value="C:periplasmic space"/>
    <property type="evidence" value="ECO:0007669"/>
    <property type="project" value="UniProtKB-SubCell"/>
</dbReference>
<feature type="active site" description="Charge relay system" evidence="9">
    <location>
        <position position="110"/>
    </location>
</feature>
<protein>
    <submittedName>
        <fullName evidence="13">DegQ family serine endoprotease</fullName>
    </submittedName>
</protein>
<keyword evidence="6" id="KW-0574">Periplasm</keyword>
<dbReference type="KEGG" id="mflg:ABS361_04635"/>
<dbReference type="SUPFAM" id="SSF50494">
    <property type="entry name" value="Trypsin-like serine proteases"/>
    <property type="match status" value="1"/>
</dbReference>
<gene>
    <name evidence="13" type="ORF">ABS361_04635</name>
</gene>
<dbReference type="InterPro" id="IPR041489">
    <property type="entry name" value="PDZ_6"/>
</dbReference>
<feature type="domain" description="PDZ" evidence="12">
    <location>
        <begin position="253"/>
        <end position="325"/>
    </location>
</feature>
<dbReference type="AlphaFoldDB" id="A0AAU7XC18"/>
<dbReference type="EMBL" id="CP158568">
    <property type="protein sequence ID" value="XBY45573.1"/>
    <property type="molecule type" value="Genomic_DNA"/>
</dbReference>
<proteinExistence type="inferred from homology"/>
<dbReference type="Pfam" id="PF13365">
    <property type="entry name" value="Trypsin_2"/>
    <property type="match status" value="1"/>
</dbReference>
<evidence type="ECO:0000259" key="12">
    <source>
        <dbReference type="PROSITE" id="PS50106"/>
    </source>
</evidence>
<evidence type="ECO:0000256" key="1">
    <source>
        <dbReference type="ARBA" id="ARBA00004418"/>
    </source>
</evidence>
<feature type="active site" description="Charge relay system" evidence="9">
    <location>
        <position position="215"/>
    </location>
</feature>
<dbReference type="InterPro" id="IPR001478">
    <property type="entry name" value="PDZ"/>
</dbReference>
<comment type="similarity">
    <text evidence="2">Belongs to the peptidase S1C family.</text>
</comment>
<dbReference type="GO" id="GO:0006508">
    <property type="term" value="P:proteolysis"/>
    <property type="evidence" value="ECO:0007669"/>
    <property type="project" value="UniProtKB-KW"/>
</dbReference>
<dbReference type="InterPro" id="IPR009003">
    <property type="entry name" value="Peptidase_S1_PA"/>
</dbReference>
<dbReference type="Pfam" id="PF17820">
    <property type="entry name" value="PDZ_6"/>
    <property type="match status" value="2"/>
</dbReference>
<keyword evidence="7" id="KW-0378">Hydrolase</keyword>
<accession>A0AAU7XC18</accession>
<feature type="binding site" evidence="10">
    <location>
        <begin position="213"/>
        <end position="215"/>
    </location>
    <ligand>
        <name>substrate</name>
    </ligand>
</feature>
<dbReference type="PANTHER" id="PTHR22939">
    <property type="entry name" value="SERINE PROTEASE FAMILY S1C HTRA-RELATED"/>
    <property type="match status" value="1"/>
</dbReference>
<dbReference type="InterPro" id="IPR001940">
    <property type="entry name" value="Peptidase_S1C"/>
</dbReference>
<keyword evidence="3" id="KW-0645">Protease</keyword>
<feature type="domain" description="PDZ" evidence="12">
    <location>
        <begin position="384"/>
        <end position="459"/>
    </location>
</feature>
<dbReference type="PRINTS" id="PR00834">
    <property type="entry name" value="PROTEASES2C"/>
</dbReference>
<evidence type="ECO:0000256" key="9">
    <source>
        <dbReference type="PIRSR" id="PIRSR611782-1"/>
    </source>
</evidence>
<evidence type="ECO:0000256" key="6">
    <source>
        <dbReference type="ARBA" id="ARBA00022764"/>
    </source>
</evidence>
<dbReference type="InterPro" id="IPR036034">
    <property type="entry name" value="PDZ_sf"/>
</dbReference>
<dbReference type="PANTHER" id="PTHR22939:SF129">
    <property type="entry name" value="SERINE PROTEASE HTRA2, MITOCHONDRIAL"/>
    <property type="match status" value="1"/>
</dbReference>
<sequence>MRRFSSVLTVIALLAATGAPAQAETRVVPESKAQLQLSFAPIVKRAAPAVVNVYASRTLRAQGMSPMFDDPVFKRFFGDNPFGMPRDRVESSLGSGVIVDPSGLIVTNHHVIKDATEVKVALADKREFEAEIVLKDERTDLAVIRIKERGAFPFAQLGDSDALEVGDVVLAIGNPFGVGQTVTQGIVSALARTQVGVADFRFFIQTDAAINPGNSGGALVDINGKLVGVPSAIYSRSGGSIGIGFAIPVSMVKFIVEQARNGGVVRRPWLGATLQTVTPDVAESLGLKRPQGALVTGVVAGGPAARAGLKVGDLVLTIDGIDVDDPDAFGYRFSTKPLGGVTRLDVQRGSATRPIEVPLMSAPETTPRDERKIDGYSPFGGATVLNLSPAVIEELHVNLSGEGVVVKEVVPGSPANRVGFQKGDVVLEVNGQKVDTTRTLARIAQSDPGIWRLAVQRDGQVIRMAFR</sequence>
<comment type="subcellular location">
    <subcellularLocation>
        <location evidence="1">Periplasm</location>
    </subcellularLocation>
</comment>